<feature type="region of interest" description="Disordered" evidence="1">
    <location>
        <begin position="47"/>
        <end position="91"/>
    </location>
</feature>
<protein>
    <submittedName>
        <fullName evidence="2">Uncharacterized protein</fullName>
    </submittedName>
</protein>
<reference evidence="2" key="1">
    <citation type="journal article" date="2020" name="G3 (Bethesda)">
        <title>High-Quality Assemblies for Three Invasive Social Wasps from the &lt;i&gt;Vespula&lt;/i&gt; Genus.</title>
        <authorList>
            <person name="Harrop T.W.R."/>
            <person name="Guhlin J."/>
            <person name="McLaughlin G.M."/>
            <person name="Permina E."/>
            <person name="Stockwell P."/>
            <person name="Gilligan J."/>
            <person name="Le Lec M.F."/>
            <person name="Gruber M.A.M."/>
            <person name="Quinn O."/>
            <person name="Lovegrove M."/>
            <person name="Duncan E.J."/>
            <person name="Remnant E.J."/>
            <person name="Van Eeckhoven J."/>
            <person name="Graham B."/>
            <person name="Knapp R.A."/>
            <person name="Langford K.W."/>
            <person name="Kronenberg Z."/>
            <person name="Press M.O."/>
            <person name="Eacker S.M."/>
            <person name="Wilson-Rankin E.E."/>
            <person name="Purcell J."/>
            <person name="Lester P.J."/>
            <person name="Dearden P.K."/>
        </authorList>
    </citation>
    <scope>NUCLEOTIDE SEQUENCE</scope>
    <source>
        <strain evidence="2">Marl-1</strain>
    </source>
</reference>
<proteinExistence type="predicted"/>
<keyword evidence="3" id="KW-1185">Reference proteome</keyword>
<dbReference type="Proteomes" id="UP000614350">
    <property type="component" value="Unassembled WGS sequence"/>
</dbReference>
<evidence type="ECO:0000256" key="1">
    <source>
        <dbReference type="SAM" id="MobiDB-lite"/>
    </source>
</evidence>
<evidence type="ECO:0000313" key="2">
    <source>
        <dbReference type="EMBL" id="KAF7396542.1"/>
    </source>
</evidence>
<name>A0A834N521_VESVU</name>
<evidence type="ECO:0000313" key="3">
    <source>
        <dbReference type="Proteomes" id="UP000614350"/>
    </source>
</evidence>
<comment type="caution">
    <text evidence="2">The sequence shown here is derived from an EMBL/GenBank/DDBJ whole genome shotgun (WGS) entry which is preliminary data.</text>
</comment>
<gene>
    <name evidence="2" type="ORF">HZH66_007404</name>
</gene>
<dbReference type="EMBL" id="JACSEA010000007">
    <property type="protein sequence ID" value="KAF7396542.1"/>
    <property type="molecule type" value="Genomic_DNA"/>
</dbReference>
<accession>A0A834N521</accession>
<organism evidence="2 3">
    <name type="scientific">Vespula vulgaris</name>
    <name type="common">Yellow jacket</name>
    <name type="synonym">Wasp</name>
    <dbReference type="NCBI Taxonomy" id="7454"/>
    <lineage>
        <taxon>Eukaryota</taxon>
        <taxon>Metazoa</taxon>
        <taxon>Ecdysozoa</taxon>
        <taxon>Arthropoda</taxon>
        <taxon>Hexapoda</taxon>
        <taxon>Insecta</taxon>
        <taxon>Pterygota</taxon>
        <taxon>Neoptera</taxon>
        <taxon>Endopterygota</taxon>
        <taxon>Hymenoptera</taxon>
        <taxon>Apocrita</taxon>
        <taxon>Aculeata</taxon>
        <taxon>Vespoidea</taxon>
        <taxon>Vespidae</taxon>
        <taxon>Vespinae</taxon>
        <taxon>Vespula</taxon>
    </lineage>
</organism>
<sequence length="144" mass="16165">MGTEIGKRPEKSVATSSDIADGDILGRRGKKIEPVRITGAVAVVAVAATDDDNEDDNGNDDDDDDDNNENDNDNDYNDDSETNDVDDDAIDIKHNRCSMTPVDIKKIPKILFVRLYIQGLCFATHFIPWSFGTEHYYSRVFTWF</sequence>
<dbReference type="AlphaFoldDB" id="A0A834N521"/>
<feature type="compositionally biased region" description="Basic and acidic residues" evidence="1">
    <location>
        <begin position="1"/>
        <end position="11"/>
    </location>
</feature>
<feature type="region of interest" description="Disordered" evidence="1">
    <location>
        <begin position="1"/>
        <end position="25"/>
    </location>
</feature>
<feature type="compositionally biased region" description="Acidic residues" evidence="1">
    <location>
        <begin position="49"/>
        <end position="89"/>
    </location>
</feature>